<dbReference type="InterPro" id="IPR036866">
    <property type="entry name" value="RibonucZ/Hydroxyglut_hydro"/>
</dbReference>
<dbReference type="EMBL" id="BQKB01000029">
    <property type="protein sequence ID" value="GJM53209.1"/>
    <property type="molecule type" value="Genomic_DNA"/>
</dbReference>
<dbReference type="InterPro" id="IPR050114">
    <property type="entry name" value="UPF0173_UPF0282_UlaG_hydrolase"/>
</dbReference>
<comment type="caution">
    <text evidence="2">The sequence shown here is derived from an EMBL/GenBank/DDBJ whole genome shotgun (WGS) entry which is preliminary data.</text>
</comment>
<dbReference type="Proteomes" id="UP001208692">
    <property type="component" value="Unassembled WGS sequence"/>
</dbReference>
<evidence type="ECO:0000313" key="3">
    <source>
        <dbReference type="EMBL" id="GJM53209.1"/>
    </source>
</evidence>
<feature type="chain" id="PRO_5043416715" evidence="1">
    <location>
        <begin position="19"/>
        <end position="244"/>
    </location>
</feature>
<organism evidence="2 4">
    <name type="scientific">Capnocytophaga catalasegens</name>
    <dbReference type="NCBI Taxonomy" id="1004260"/>
    <lineage>
        <taxon>Bacteria</taxon>
        <taxon>Pseudomonadati</taxon>
        <taxon>Bacteroidota</taxon>
        <taxon>Flavobacteriia</taxon>
        <taxon>Flavobacteriales</taxon>
        <taxon>Flavobacteriaceae</taxon>
        <taxon>Capnocytophaga</taxon>
    </lineage>
</organism>
<dbReference type="PANTHER" id="PTHR43546">
    <property type="entry name" value="UPF0173 METAL-DEPENDENT HYDROLASE MJ1163-RELATED"/>
    <property type="match status" value="1"/>
</dbReference>
<name>A0AAV5AYK4_9FLAO</name>
<evidence type="ECO:0000313" key="2">
    <source>
        <dbReference type="EMBL" id="GJM50530.1"/>
    </source>
</evidence>
<dbReference type="RefSeq" id="WP_264847418.1">
    <property type="nucleotide sequence ID" value="NZ_BPMA01000056.1"/>
</dbReference>
<reference evidence="2 5" key="1">
    <citation type="submission" date="2021-11" db="EMBL/GenBank/DDBJ databases">
        <title>Draft genome sequence of Capnocytophaga sp. strain KC07075 isolated from cat oral cavity.</title>
        <authorList>
            <person name="Suzuki M."/>
            <person name="Imaoka K."/>
            <person name="Kimura M."/>
            <person name="Morikawa S."/>
            <person name="Maeda K."/>
        </authorList>
    </citation>
    <scope>NUCLEOTIDE SEQUENCE</scope>
    <source>
        <strain evidence="2">KC07075</strain>
        <strain evidence="3 5">KC07079</strain>
    </source>
</reference>
<dbReference type="AlphaFoldDB" id="A0AAV5AYK4"/>
<keyword evidence="5" id="KW-1185">Reference proteome</keyword>
<proteinExistence type="predicted"/>
<keyword evidence="1" id="KW-0732">Signal</keyword>
<dbReference type="Proteomes" id="UP001207736">
    <property type="component" value="Unassembled WGS sequence"/>
</dbReference>
<dbReference type="GO" id="GO:0016787">
    <property type="term" value="F:hydrolase activity"/>
    <property type="evidence" value="ECO:0007669"/>
    <property type="project" value="UniProtKB-KW"/>
</dbReference>
<dbReference type="EMBL" id="BQKA01000029">
    <property type="protein sequence ID" value="GJM50530.1"/>
    <property type="molecule type" value="Genomic_DNA"/>
</dbReference>
<dbReference type="Gene3D" id="3.60.15.10">
    <property type="entry name" value="Ribonuclease Z/Hydroxyacylglutathione hydrolase-like"/>
    <property type="match status" value="1"/>
</dbReference>
<sequence>MKKVILFLLYIISCTLTAQPKYQSDIFSTKNGKKVTITFIKHGSLAITYDNISFQIDPVINYQDNVTDYSSFPKANFILVTHEHPDHYDEKAIRLLSKKSTQIILNESCKEKLGSGIAMKNGDKRSLKKRIDIEAVPAYNTTAGREKYHPKGRDNGYILTFDGLRIYIAGDTEDIPEMNDISNIDIAFLPINQPYTMTLEQAERAVRMISPKIFYPYHFNDTPVQELVTRLNNTLIEVRIREMK</sequence>
<feature type="signal peptide" evidence="1">
    <location>
        <begin position="1"/>
        <end position="18"/>
    </location>
</feature>
<accession>A0AAV5AYK4</accession>
<gene>
    <name evidence="2" type="ORF">RCZ15_15030</name>
    <name evidence="3" type="ORF">RCZ16_15260</name>
</gene>
<evidence type="ECO:0000313" key="5">
    <source>
        <dbReference type="Proteomes" id="UP001208692"/>
    </source>
</evidence>
<dbReference type="Pfam" id="PF13483">
    <property type="entry name" value="Lactamase_B_3"/>
    <property type="match status" value="1"/>
</dbReference>
<dbReference type="PANTHER" id="PTHR43546:SF3">
    <property type="entry name" value="UPF0173 METAL-DEPENDENT HYDROLASE MJ1163"/>
    <property type="match status" value="1"/>
</dbReference>
<evidence type="ECO:0000313" key="4">
    <source>
        <dbReference type="Proteomes" id="UP001207736"/>
    </source>
</evidence>
<evidence type="ECO:0000256" key="1">
    <source>
        <dbReference type="SAM" id="SignalP"/>
    </source>
</evidence>
<keyword evidence="2" id="KW-0378">Hydrolase</keyword>
<protein>
    <submittedName>
        <fullName evidence="2">Metal-dependent hydrolase</fullName>
    </submittedName>
</protein>
<dbReference type="SUPFAM" id="SSF56281">
    <property type="entry name" value="Metallo-hydrolase/oxidoreductase"/>
    <property type="match status" value="1"/>
</dbReference>